<organism evidence="1 2">
    <name type="scientific">Caerostris extrusa</name>
    <name type="common">Bark spider</name>
    <name type="synonym">Caerostris bankana</name>
    <dbReference type="NCBI Taxonomy" id="172846"/>
    <lineage>
        <taxon>Eukaryota</taxon>
        <taxon>Metazoa</taxon>
        <taxon>Ecdysozoa</taxon>
        <taxon>Arthropoda</taxon>
        <taxon>Chelicerata</taxon>
        <taxon>Arachnida</taxon>
        <taxon>Araneae</taxon>
        <taxon>Araneomorphae</taxon>
        <taxon>Entelegynae</taxon>
        <taxon>Araneoidea</taxon>
        <taxon>Araneidae</taxon>
        <taxon>Caerostris</taxon>
    </lineage>
</organism>
<proteinExistence type="predicted"/>
<dbReference type="EMBL" id="BPLR01000707">
    <property type="protein sequence ID" value="GIY96819.1"/>
    <property type="molecule type" value="Genomic_DNA"/>
</dbReference>
<sequence length="110" mass="13101">MDIEEYWLAFGISSKDTWSIQGKDMINPYDRETFHWRKRMQTSTPSFLNLQVVKVFYQRRYCFCEVVTPPLSLPFSSQFGEPPFRYLITEHIAANSRGLRSEFEKCILFT</sequence>
<name>A0AAV4XQ18_CAEEX</name>
<gene>
    <name evidence="1" type="ORF">CEXT_193761</name>
</gene>
<protein>
    <submittedName>
        <fullName evidence="1">Uncharacterized protein</fullName>
    </submittedName>
</protein>
<accession>A0AAV4XQ18</accession>
<dbReference type="AlphaFoldDB" id="A0AAV4XQ18"/>
<evidence type="ECO:0000313" key="2">
    <source>
        <dbReference type="Proteomes" id="UP001054945"/>
    </source>
</evidence>
<evidence type="ECO:0000313" key="1">
    <source>
        <dbReference type="EMBL" id="GIY96819.1"/>
    </source>
</evidence>
<keyword evidence="2" id="KW-1185">Reference proteome</keyword>
<dbReference type="Proteomes" id="UP001054945">
    <property type="component" value="Unassembled WGS sequence"/>
</dbReference>
<comment type="caution">
    <text evidence="1">The sequence shown here is derived from an EMBL/GenBank/DDBJ whole genome shotgun (WGS) entry which is preliminary data.</text>
</comment>
<reference evidence="1 2" key="1">
    <citation type="submission" date="2021-06" db="EMBL/GenBank/DDBJ databases">
        <title>Caerostris extrusa draft genome.</title>
        <authorList>
            <person name="Kono N."/>
            <person name="Arakawa K."/>
        </authorList>
    </citation>
    <scope>NUCLEOTIDE SEQUENCE [LARGE SCALE GENOMIC DNA]</scope>
</reference>